<gene>
    <name evidence="2" type="ORF">JOF33_000271</name>
</gene>
<sequence>MNMGNTHTGQMQQPSMDPVTHEIDQALHALASGGGDLPDHANRLGRILFSPPRVLIVGRLKAGKSTLVNALIGENVAATGTLETTNAVTVFRYGAPSRAEVVGNDGVRSRGILDDGVLVDVCRPVPEVAFVERFLPSAAVERMTIIDTPGIATLTVENRDATERALIDGYAQTRDASVDADAAVFLFDSSPRMDEREFIGKLGFTPLNTIGVLARADSFGEGAFGRRDPIEHAERYCGVLRGRLGSLMGEVVPVSGLMAESAATGRVTEPVARAVAQLGRLDSEDLVEELEAEAPQRIDAGLRDRALDLLGEYGVVRGAGVAAQGAVALNEWLEDRSGVARLRRVLEGGLLRYAALGRAARLLHQLELLGYSHELSAHVRHIHGVLVNQPAMAPVMLFTAYRGLAATSPDSVLMPLLYDALTGSNPAERVGLPAAADPSQVRQRAREMYDELQRMGLLGRSAAEEDSRVRLITMVSTLLS</sequence>
<dbReference type="InterPro" id="IPR027417">
    <property type="entry name" value="P-loop_NTPase"/>
</dbReference>
<proteinExistence type="predicted"/>
<evidence type="ECO:0000313" key="3">
    <source>
        <dbReference type="Proteomes" id="UP001519305"/>
    </source>
</evidence>
<dbReference type="Pfam" id="PF01926">
    <property type="entry name" value="MMR_HSR1"/>
    <property type="match status" value="1"/>
</dbReference>
<dbReference type="PANTHER" id="PTHR43681:SF1">
    <property type="entry name" value="SARCALUMENIN"/>
    <property type="match status" value="1"/>
</dbReference>
<dbReference type="PRINTS" id="PR00195">
    <property type="entry name" value="DYNAMIN"/>
</dbReference>
<dbReference type="InterPro" id="IPR006073">
    <property type="entry name" value="GTP-bd"/>
</dbReference>
<protein>
    <recommendedName>
        <fullName evidence="1">G domain-containing protein</fullName>
    </recommendedName>
</protein>
<dbReference type="InterPro" id="IPR022812">
    <property type="entry name" value="Dynamin"/>
</dbReference>
<organism evidence="2 3">
    <name type="scientific">Corynebacterium freneyi</name>
    <dbReference type="NCBI Taxonomy" id="134034"/>
    <lineage>
        <taxon>Bacteria</taxon>
        <taxon>Bacillati</taxon>
        <taxon>Actinomycetota</taxon>
        <taxon>Actinomycetes</taxon>
        <taxon>Mycobacteriales</taxon>
        <taxon>Corynebacteriaceae</taxon>
        <taxon>Corynebacterium</taxon>
    </lineage>
</organism>
<feature type="domain" description="G" evidence="1">
    <location>
        <begin position="53"/>
        <end position="194"/>
    </location>
</feature>
<dbReference type="PANTHER" id="PTHR43681">
    <property type="entry name" value="TRANSMEMBRANE GTPASE FZO"/>
    <property type="match status" value="1"/>
</dbReference>
<name>A0ABS4U4I8_9CORY</name>
<dbReference type="Gene3D" id="3.40.50.300">
    <property type="entry name" value="P-loop containing nucleotide triphosphate hydrolases"/>
    <property type="match status" value="1"/>
</dbReference>
<keyword evidence="3" id="KW-1185">Reference proteome</keyword>
<evidence type="ECO:0000259" key="1">
    <source>
        <dbReference type="Pfam" id="PF01926"/>
    </source>
</evidence>
<evidence type="ECO:0000313" key="2">
    <source>
        <dbReference type="EMBL" id="MBP2331572.1"/>
    </source>
</evidence>
<comment type="caution">
    <text evidence="2">The sequence shown here is derived from an EMBL/GenBank/DDBJ whole genome shotgun (WGS) entry which is preliminary data.</text>
</comment>
<accession>A0ABS4U4I8</accession>
<dbReference type="InterPro" id="IPR051943">
    <property type="entry name" value="TRAFAC_Dynamin-like_GTPase"/>
</dbReference>
<dbReference type="EMBL" id="JAGINY010000001">
    <property type="protein sequence ID" value="MBP2331572.1"/>
    <property type="molecule type" value="Genomic_DNA"/>
</dbReference>
<dbReference type="SUPFAM" id="SSF52540">
    <property type="entry name" value="P-loop containing nucleoside triphosphate hydrolases"/>
    <property type="match status" value="1"/>
</dbReference>
<dbReference type="Proteomes" id="UP001519305">
    <property type="component" value="Unassembled WGS sequence"/>
</dbReference>
<dbReference type="RefSeq" id="WP_244979471.1">
    <property type="nucleotide sequence ID" value="NZ_CP047357.1"/>
</dbReference>
<reference evidence="2 3" key="1">
    <citation type="submission" date="2021-03" db="EMBL/GenBank/DDBJ databases">
        <title>Sequencing the genomes of 1000 actinobacteria strains.</title>
        <authorList>
            <person name="Klenk H.-P."/>
        </authorList>
    </citation>
    <scope>NUCLEOTIDE SEQUENCE [LARGE SCALE GENOMIC DNA]</scope>
    <source>
        <strain evidence="2 3">DSM 44506</strain>
    </source>
</reference>